<reference evidence="10 11" key="1">
    <citation type="submission" date="2022-06" db="EMBL/GenBank/DDBJ databases">
        <title>Isolation of gut microbiota from human fecal samples.</title>
        <authorList>
            <person name="Pamer E.G."/>
            <person name="Barat B."/>
            <person name="Waligurski E."/>
            <person name="Medina S."/>
            <person name="Paddock L."/>
            <person name="Mostad J."/>
        </authorList>
    </citation>
    <scope>NUCLEOTIDE SEQUENCE [LARGE SCALE GENOMIC DNA]</scope>
    <source>
        <strain evidence="10 11">DFI.9.73</strain>
    </source>
</reference>
<keyword evidence="7 9" id="KW-0811">Translocation</keyword>
<accession>A0ABT1RXP4</accession>
<keyword evidence="4 9" id="KW-0812">Transmembrane</keyword>
<keyword evidence="5 9" id="KW-0653">Protein transport</keyword>
<comment type="function">
    <text evidence="9">Essential subunit of the Sec protein translocation channel SecYEG. Clamps together the 2 halves of SecY. May contact the channel plug during translocation.</text>
</comment>
<dbReference type="PANTHER" id="PTHR33910">
    <property type="entry name" value="PROTEIN TRANSLOCASE SUBUNIT SECE"/>
    <property type="match status" value="1"/>
</dbReference>
<evidence type="ECO:0000256" key="5">
    <source>
        <dbReference type="ARBA" id="ARBA00022927"/>
    </source>
</evidence>
<evidence type="ECO:0000256" key="4">
    <source>
        <dbReference type="ARBA" id="ARBA00022692"/>
    </source>
</evidence>
<dbReference type="Proteomes" id="UP001524473">
    <property type="component" value="Unassembled WGS sequence"/>
</dbReference>
<evidence type="ECO:0000313" key="11">
    <source>
        <dbReference type="Proteomes" id="UP001524473"/>
    </source>
</evidence>
<evidence type="ECO:0000256" key="3">
    <source>
        <dbReference type="ARBA" id="ARBA00022475"/>
    </source>
</evidence>
<dbReference type="InterPro" id="IPR005807">
    <property type="entry name" value="SecE_bac"/>
</dbReference>
<keyword evidence="11" id="KW-1185">Reference proteome</keyword>
<evidence type="ECO:0000313" key="10">
    <source>
        <dbReference type="EMBL" id="MCQ4839455.1"/>
    </source>
</evidence>
<proteinExistence type="inferred from homology"/>
<keyword evidence="8 9" id="KW-0472">Membrane</keyword>
<organism evidence="10 11">
    <name type="scientific">Neglectibacter timonensis</name>
    <dbReference type="NCBI Taxonomy" id="1776382"/>
    <lineage>
        <taxon>Bacteria</taxon>
        <taxon>Bacillati</taxon>
        <taxon>Bacillota</taxon>
        <taxon>Clostridia</taxon>
        <taxon>Eubacteriales</taxon>
        <taxon>Oscillospiraceae</taxon>
        <taxon>Neglectibacter</taxon>
    </lineage>
</organism>
<sequence>MAENEKKTEKKSGEKKPNGFLRFFKKIGKFFRDCKGEVKKIVWPTPKAVFRSTGVVLVTIVILGLFIYALDSGFMGLLSLVMDVAKA</sequence>
<evidence type="ECO:0000256" key="2">
    <source>
        <dbReference type="ARBA" id="ARBA00022448"/>
    </source>
</evidence>
<dbReference type="EMBL" id="JANFZH010000010">
    <property type="protein sequence ID" value="MCQ4839455.1"/>
    <property type="molecule type" value="Genomic_DNA"/>
</dbReference>
<gene>
    <name evidence="9 10" type="primary">secE</name>
    <name evidence="10" type="ORF">NE695_05930</name>
</gene>
<comment type="subcellular location">
    <subcellularLocation>
        <location evidence="9">Cell membrane</location>
        <topology evidence="9">Single-pass membrane protein</topology>
    </subcellularLocation>
    <subcellularLocation>
        <location evidence="1">Membrane</location>
    </subcellularLocation>
</comment>
<evidence type="ECO:0000256" key="1">
    <source>
        <dbReference type="ARBA" id="ARBA00004370"/>
    </source>
</evidence>
<evidence type="ECO:0000256" key="9">
    <source>
        <dbReference type="HAMAP-Rule" id="MF_00422"/>
    </source>
</evidence>
<keyword evidence="3 9" id="KW-1003">Cell membrane</keyword>
<evidence type="ECO:0000256" key="6">
    <source>
        <dbReference type="ARBA" id="ARBA00022989"/>
    </source>
</evidence>
<keyword evidence="2 9" id="KW-0813">Transport</keyword>
<name>A0ABT1RXP4_9FIRM</name>
<comment type="similarity">
    <text evidence="9">Belongs to the SecE/SEC61-gamma family.</text>
</comment>
<comment type="caution">
    <text evidence="10">The sequence shown here is derived from an EMBL/GenBank/DDBJ whole genome shotgun (WGS) entry which is preliminary data.</text>
</comment>
<feature type="transmembrane region" description="Helical" evidence="9">
    <location>
        <begin position="48"/>
        <end position="70"/>
    </location>
</feature>
<dbReference type="GeneID" id="90532725"/>
<dbReference type="InterPro" id="IPR038379">
    <property type="entry name" value="SecE_sf"/>
</dbReference>
<protein>
    <recommendedName>
        <fullName evidence="9">Protein translocase subunit SecE</fullName>
    </recommendedName>
</protein>
<evidence type="ECO:0000256" key="7">
    <source>
        <dbReference type="ARBA" id="ARBA00023010"/>
    </source>
</evidence>
<dbReference type="PANTHER" id="PTHR33910:SF1">
    <property type="entry name" value="PROTEIN TRANSLOCASE SUBUNIT SECE"/>
    <property type="match status" value="1"/>
</dbReference>
<evidence type="ECO:0000256" key="8">
    <source>
        <dbReference type="ARBA" id="ARBA00023136"/>
    </source>
</evidence>
<dbReference type="InterPro" id="IPR001901">
    <property type="entry name" value="Translocase_SecE/Sec61-g"/>
</dbReference>
<comment type="subunit">
    <text evidence="9">Component of the Sec protein translocase complex. Heterotrimer consisting of SecY, SecE and SecG subunits. The heterotrimers can form oligomers, although 1 heterotrimer is thought to be able to translocate proteins. Interacts with the ribosome. Interacts with SecDF, and other proteins may be involved. Interacts with SecA.</text>
</comment>
<dbReference type="Pfam" id="PF00584">
    <property type="entry name" value="SecE"/>
    <property type="match status" value="1"/>
</dbReference>
<dbReference type="NCBIfam" id="TIGR00964">
    <property type="entry name" value="secE_bact"/>
    <property type="match status" value="1"/>
</dbReference>
<dbReference type="HAMAP" id="MF_00422">
    <property type="entry name" value="SecE"/>
    <property type="match status" value="1"/>
</dbReference>
<keyword evidence="6 9" id="KW-1133">Transmembrane helix</keyword>
<dbReference type="Gene3D" id="1.20.5.1030">
    <property type="entry name" value="Preprotein translocase secy subunit"/>
    <property type="match status" value="1"/>
</dbReference>
<dbReference type="RefSeq" id="WP_066864854.1">
    <property type="nucleotide sequence ID" value="NZ_CABKVV010000014.1"/>
</dbReference>